<protein>
    <recommendedName>
        <fullName evidence="9">Apolipoprotein N-acyltransferase</fullName>
        <shortName evidence="9">ALP N-acyltransferase</shortName>
        <ecNumber evidence="9">2.3.1.269</ecNumber>
    </recommendedName>
</protein>
<dbReference type="GO" id="GO:0005886">
    <property type="term" value="C:plasma membrane"/>
    <property type="evidence" value="ECO:0007669"/>
    <property type="project" value="UniProtKB-SubCell"/>
</dbReference>
<dbReference type="Pfam" id="PF20154">
    <property type="entry name" value="LNT_N"/>
    <property type="match status" value="1"/>
</dbReference>
<dbReference type="OrthoDB" id="9804277at2"/>
<feature type="domain" description="CN hydrolase" evidence="10">
    <location>
        <begin position="218"/>
        <end position="491"/>
    </location>
</feature>
<dbReference type="InterPro" id="IPR004563">
    <property type="entry name" value="Apolipo_AcylTrfase"/>
</dbReference>
<keyword evidence="6 9" id="KW-1133">Transmembrane helix</keyword>
<feature type="transmembrane region" description="Helical" evidence="9">
    <location>
        <begin position="105"/>
        <end position="126"/>
    </location>
</feature>
<dbReference type="RefSeq" id="WP_093114516.1">
    <property type="nucleotide sequence ID" value="NZ_FNGG01000022.1"/>
</dbReference>
<feature type="transmembrane region" description="Helical" evidence="9">
    <location>
        <begin position="79"/>
        <end position="98"/>
    </location>
</feature>
<dbReference type="AlphaFoldDB" id="A0A1H5PJQ9"/>
<comment type="similarity">
    <text evidence="2 9">Belongs to the CN hydrolase family. Apolipoprotein N-acyltransferase subfamily.</text>
</comment>
<comment type="subcellular location">
    <subcellularLocation>
        <location evidence="1 9">Cell membrane</location>
        <topology evidence="1 9">Multi-pass membrane protein</topology>
    </subcellularLocation>
</comment>
<evidence type="ECO:0000256" key="9">
    <source>
        <dbReference type="HAMAP-Rule" id="MF_01148"/>
    </source>
</evidence>
<keyword evidence="11" id="KW-0449">Lipoprotein</keyword>
<dbReference type="SUPFAM" id="SSF56317">
    <property type="entry name" value="Carbon-nitrogen hydrolase"/>
    <property type="match status" value="1"/>
</dbReference>
<dbReference type="PROSITE" id="PS50263">
    <property type="entry name" value="CN_HYDROLASE"/>
    <property type="match status" value="1"/>
</dbReference>
<accession>A0A1H5PJQ9</accession>
<keyword evidence="5 9" id="KW-0812">Transmembrane</keyword>
<keyword evidence="7 9" id="KW-0472">Membrane</keyword>
<evidence type="ECO:0000259" key="10">
    <source>
        <dbReference type="PROSITE" id="PS50263"/>
    </source>
</evidence>
<comment type="function">
    <text evidence="9">Catalyzes the phospholipid dependent N-acylation of the N-terminal cysteine of apolipoprotein, the last step in lipoprotein maturation.</text>
</comment>
<feature type="transmembrane region" description="Helical" evidence="9">
    <location>
        <begin position="159"/>
        <end position="177"/>
    </location>
</feature>
<dbReference type="HAMAP" id="MF_01148">
    <property type="entry name" value="Lnt"/>
    <property type="match status" value="1"/>
</dbReference>
<dbReference type="Proteomes" id="UP000199448">
    <property type="component" value="Unassembled WGS sequence"/>
</dbReference>
<feature type="transmembrane region" description="Helical" evidence="9">
    <location>
        <begin position="504"/>
        <end position="524"/>
    </location>
</feature>
<evidence type="ECO:0000256" key="6">
    <source>
        <dbReference type="ARBA" id="ARBA00022989"/>
    </source>
</evidence>
<dbReference type="Gene3D" id="3.60.110.10">
    <property type="entry name" value="Carbon-nitrogen hydrolase"/>
    <property type="match status" value="1"/>
</dbReference>
<dbReference type="InterPro" id="IPR036526">
    <property type="entry name" value="C-N_Hydrolase_sf"/>
</dbReference>
<dbReference type="PANTHER" id="PTHR38686:SF1">
    <property type="entry name" value="APOLIPOPROTEIN N-ACYLTRANSFERASE"/>
    <property type="match status" value="1"/>
</dbReference>
<evidence type="ECO:0000313" key="11">
    <source>
        <dbReference type="EMBL" id="SEF13458.1"/>
    </source>
</evidence>
<keyword evidence="8 9" id="KW-0012">Acyltransferase</keyword>
<proteinExistence type="inferred from homology"/>
<gene>
    <name evidence="9" type="primary">lnt</name>
    <name evidence="11" type="ORF">SAMN04488034_1203</name>
</gene>
<evidence type="ECO:0000256" key="3">
    <source>
        <dbReference type="ARBA" id="ARBA00022475"/>
    </source>
</evidence>
<dbReference type="InterPro" id="IPR003010">
    <property type="entry name" value="C-N_Hydrolase"/>
</dbReference>
<dbReference type="GO" id="GO:0016410">
    <property type="term" value="F:N-acyltransferase activity"/>
    <property type="evidence" value="ECO:0007669"/>
    <property type="project" value="UniProtKB-UniRule"/>
</dbReference>
<dbReference type="InterPro" id="IPR045378">
    <property type="entry name" value="LNT_N"/>
</dbReference>
<dbReference type="UniPathway" id="UPA00666"/>
<reference evidence="11 12" key="1">
    <citation type="submission" date="2016-10" db="EMBL/GenBank/DDBJ databases">
        <authorList>
            <person name="de Groot N.N."/>
        </authorList>
    </citation>
    <scope>NUCLEOTIDE SEQUENCE [LARGE SCALE GENOMIC DNA]</scope>
    <source>
        <strain evidence="11 12">DSM 23553</strain>
    </source>
</reference>
<evidence type="ECO:0000256" key="5">
    <source>
        <dbReference type="ARBA" id="ARBA00022692"/>
    </source>
</evidence>
<keyword evidence="3 9" id="KW-1003">Cell membrane</keyword>
<evidence type="ECO:0000256" key="4">
    <source>
        <dbReference type="ARBA" id="ARBA00022679"/>
    </source>
</evidence>
<evidence type="ECO:0000256" key="2">
    <source>
        <dbReference type="ARBA" id="ARBA00010065"/>
    </source>
</evidence>
<sequence>MKYLLYALLSGFLLAMGWPTYGFPILLFFAFVPLLYAEQHIRLKQAHNRKLKIFGLSYLSFFIWNLITTYWLYFSTPFGGIFAITVNSLLMALVFLIFHIVAKKVNFSASASFFISFWMVFEYLHLNWEFSWPWLNLGNAFSERTSWIQWYEYTGTFGGTLWVLLVNISLLKMLLLYEQYKEKAILYRGILKNGLLILVPIGISILILANYEESEEKLEAVVLQPNINPYTEKYNTNDTRIGQLLTELAEENITDKTKVIIAPETVFADGTILSDFRRSEANFFTREFVRKHPEISFLSGISMYDRFSDPSRVRSQSNQIGPNDWYDDYNSAFMVTANDSTRFYHKSKLVVGVENFPYQEVLKPVLGNVMIDLGGTVAMKTTQKERGVFELKDSEEVGPIICYESVYGDFTTGYVKKGADFLAIITNDAWWGETQGHKQHLSYARLRAIENRRSIARSANTGISAFINEKGEITSSLGYEQQGALRGEVTLNDRITFYTRHGNYIARVSQFLALFIFLFAMVPWKRSRKPV</sequence>
<dbReference type="EMBL" id="FNUG01000020">
    <property type="protein sequence ID" value="SEF13458.1"/>
    <property type="molecule type" value="Genomic_DNA"/>
</dbReference>
<dbReference type="GO" id="GO:0042158">
    <property type="term" value="P:lipoprotein biosynthetic process"/>
    <property type="evidence" value="ECO:0007669"/>
    <property type="project" value="UniProtKB-UniRule"/>
</dbReference>
<dbReference type="STRING" id="390640.SAMN04488034_1203"/>
<keyword evidence="12" id="KW-1185">Reference proteome</keyword>
<evidence type="ECO:0000313" key="12">
    <source>
        <dbReference type="Proteomes" id="UP000199448"/>
    </source>
</evidence>
<name>A0A1H5PJQ9_9FLAO</name>
<feature type="transmembrane region" description="Helical" evidence="9">
    <location>
        <begin position="189"/>
        <end position="209"/>
    </location>
</feature>
<dbReference type="PANTHER" id="PTHR38686">
    <property type="entry name" value="APOLIPOPROTEIN N-ACYLTRANSFERASE"/>
    <property type="match status" value="1"/>
</dbReference>
<comment type="catalytic activity">
    <reaction evidence="9">
        <text>N-terminal S-1,2-diacyl-sn-glyceryl-L-cysteinyl-[lipoprotein] + a glycerophospholipid = N-acyl-S-1,2-diacyl-sn-glyceryl-L-cysteinyl-[lipoprotein] + a 2-acyl-sn-glycero-3-phospholipid + H(+)</text>
        <dbReference type="Rhea" id="RHEA:48228"/>
        <dbReference type="Rhea" id="RHEA-COMP:14681"/>
        <dbReference type="Rhea" id="RHEA-COMP:14684"/>
        <dbReference type="ChEBI" id="CHEBI:15378"/>
        <dbReference type="ChEBI" id="CHEBI:136912"/>
        <dbReference type="ChEBI" id="CHEBI:140656"/>
        <dbReference type="ChEBI" id="CHEBI:140657"/>
        <dbReference type="ChEBI" id="CHEBI:140660"/>
        <dbReference type="EC" id="2.3.1.269"/>
    </reaction>
</comment>
<dbReference type="CDD" id="cd07571">
    <property type="entry name" value="ALP_N-acyl_transferase"/>
    <property type="match status" value="1"/>
</dbReference>
<dbReference type="NCBIfam" id="TIGR00546">
    <property type="entry name" value="lnt"/>
    <property type="match status" value="1"/>
</dbReference>
<comment type="pathway">
    <text evidence="9">Protein modification; lipoprotein biosynthesis (N-acyl transfer).</text>
</comment>
<dbReference type="EC" id="2.3.1.269" evidence="9"/>
<keyword evidence="4 9" id="KW-0808">Transferase</keyword>
<feature type="transmembrane region" description="Helical" evidence="9">
    <location>
        <begin position="6"/>
        <end position="32"/>
    </location>
</feature>
<evidence type="ECO:0000256" key="8">
    <source>
        <dbReference type="ARBA" id="ARBA00023315"/>
    </source>
</evidence>
<dbReference type="Pfam" id="PF00795">
    <property type="entry name" value="CN_hydrolase"/>
    <property type="match status" value="1"/>
</dbReference>
<organism evidence="11 12">
    <name type="scientific">Salinimicrobium catena</name>
    <dbReference type="NCBI Taxonomy" id="390640"/>
    <lineage>
        <taxon>Bacteria</taxon>
        <taxon>Pseudomonadati</taxon>
        <taxon>Bacteroidota</taxon>
        <taxon>Flavobacteriia</taxon>
        <taxon>Flavobacteriales</taxon>
        <taxon>Flavobacteriaceae</taxon>
        <taxon>Salinimicrobium</taxon>
    </lineage>
</organism>
<evidence type="ECO:0000256" key="1">
    <source>
        <dbReference type="ARBA" id="ARBA00004651"/>
    </source>
</evidence>
<evidence type="ECO:0000256" key="7">
    <source>
        <dbReference type="ARBA" id="ARBA00023136"/>
    </source>
</evidence>
<feature type="transmembrane region" description="Helical" evidence="9">
    <location>
        <begin position="53"/>
        <end position="73"/>
    </location>
</feature>